<reference evidence="1 2" key="1">
    <citation type="journal article" date="2019" name="Emerg. Microbes Infect.">
        <title>Comprehensive subspecies identification of 175 nontuberculous mycobacteria species based on 7547 genomic profiles.</title>
        <authorList>
            <person name="Matsumoto Y."/>
            <person name="Kinjo T."/>
            <person name="Motooka D."/>
            <person name="Nabeya D."/>
            <person name="Jung N."/>
            <person name="Uechi K."/>
            <person name="Horii T."/>
            <person name="Iida T."/>
            <person name="Fujita J."/>
            <person name="Nakamura S."/>
        </authorList>
    </citation>
    <scope>NUCLEOTIDE SEQUENCE [LARGE SCALE GENOMIC DNA]</scope>
    <source>
        <strain evidence="1 2">JCM 12603</strain>
    </source>
</reference>
<sequence length="65" mass="6491">MREEGAAIMISNFAFDGVGVAGMACTFRAPVTGHPVIPATRAAGAAARKRRAAAQTIAASVGGFS</sequence>
<proteinExistence type="predicted"/>
<gene>
    <name evidence="1" type="ORF">MPOR_20990</name>
</gene>
<evidence type="ECO:0000313" key="2">
    <source>
        <dbReference type="Proteomes" id="UP000466785"/>
    </source>
</evidence>
<dbReference type="Proteomes" id="UP000466785">
    <property type="component" value="Chromosome"/>
</dbReference>
<organism evidence="1 2">
    <name type="scientific">Mycolicibacterium poriferae</name>
    <dbReference type="NCBI Taxonomy" id="39694"/>
    <lineage>
        <taxon>Bacteria</taxon>
        <taxon>Bacillati</taxon>
        <taxon>Actinomycetota</taxon>
        <taxon>Actinomycetes</taxon>
        <taxon>Mycobacteriales</taxon>
        <taxon>Mycobacteriaceae</taxon>
        <taxon>Mycolicibacterium</taxon>
    </lineage>
</organism>
<protein>
    <submittedName>
        <fullName evidence="1">Uncharacterized protein</fullName>
    </submittedName>
</protein>
<keyword evidence="2" id="KW-1185">Reference proteome</keyword>
<dbReference type="EMBL" id="AP022570">
    <property type="protein sequence ID" value="BBX51073.1"/>
    <property type="molecule type" value="Genomic_DNA"/>
</dbReference>
<name>A0A6N4VAE7_9MYCO</name>
<accession>A0A6N4VAE7</accession>
<dbReference type="AlphaFoldDB" id="A0A6N4VAE7"/>
<evidence type="ECO:0000313" key="1">
    <source>
        <dbReference type="EMBL" id="BBX51073.1"/>
    </source>
</evidence>
<dbReference type="KEGG" id="mpof:MPOR_20990"/>